<proteinExistence type="inferred from homology"/>
<evidence type="ECO:0000256" key="4">
    <source>
        <dbReference type="ARBA" id="ARBA00022679"/>
    </source>
</evidence>
<dbReference type="Gene3D" id="3.40.50.150">
    <property type="entry name" value="Vaccinia Virus protein VP39"/>
    <property type="match status" value="1"/>
</dbReference>
<dbReference type="Proteomes" id="UP000585258">
    <property type="component" value="Unassembled WGS sequence"/>
</dbReference>
<dbReference type="CDD" id="cd02440">
    <property type="entry name" value="AdoMet_MTases"/>
    <property type="match status" value="1"/>
</dbReference>
<dbReference type="SUPFAM" id="SSF53448">
    <property type="entry name" value="Nucleotide-diphospho-sugar transferases"/>
    <property type="match status" value="1"/>
</dbReference>
<sequence length="554" mass="63956">MESQEFIKDYDYEANNESMKFTSIIILTYNQLNFTKLCIESIRKFTPLENYEIIVVDNNSTDDTVEWLDNQEDLKVIYNKENKGFPAGCNQGMVISKGDNLLLLNNDTIVTPNWLNNLQMALYSSNDIGAVGCISNNCSNFQEIQVNYTNISEMFEFATKINVSNPSSWDYRLKLIGYCYMIKREVLDKIGLLDERFTPGNYEDDDLSLRILSEGYKLFLCRDTFIHHFGSVSFANEGSIFSQVLFNNKLKIQEKWGFDTNYHERVKSGIIGLIDSDLMESFNVLDVGCGIGGTLLEINNKYRNANLYGIETSEAVAKVAKGVCSVIVGDIEKLELPYKTKFFDYIILADMLEYVINPWELIKKMKKYLKKDGYILANLPNIMHVSVLQNIINGRFKYEDTGILNKTHIRFFTLAEIEELFNFASYEVTSITANALELSPSDSTLIHALCALGNENLRHQYSIYQYIVKAKNKLDITRYENDDMVNLKFKLMRLDNNIDLNKSLDYIFDMYNKYKEDFIDDIDYLVANHTINKKQVKDMVVAELSKRNINILLE</sequence>
<dbReference type="CDD" id="cd04186">
    <property type="entry name" value="GT_2_like_c"/>
    <property type="match status" value="1"/>
</dbReference>
<dbReference type="PANTHER" id="PTHR43179">
    <property type="entry name" value="RHAMNOSYLTRANSFERASE WBBL"/>
    <property type="match status" value="1"/>
</dbReference>
<accession>A0A7X0SAM5</accession>
<comment type="pathway">
    <text evidence="1">Cell wall biogenesis; cell wall polysaccharide biosynthesis.</text>
</comment>
<gene>
    <name evidence="6" type="ORF">H7E68_04810</name>
</gene>
<dbReference type="Pfam" id="PF13489">
    <property type="entry name" value="Methyltransf_23"/>
    <property type="match status" value="1"/>
</dbReference>
<evidence type="ECO:0000313" key="6">
    <source>
        <dbReference type="EMBL" id="MBB6714057.1"/>
    </source>
</evidence>
<evidence type="ECO:0000259" key="5">
    <source>
        <dbReference type="Pfam" id="PF00535"/>
    </source>
</evidence>
<protein>
    <submittedName>
        <fullName evidence="6">Glycosyltransferase</fullName>
    </submittedName>
</protein>
<evidence type="ECO:0000313" key="7">
    <source>
        <dbReference type="Proteomes" id="UP000585258"/>
    </source>
</evidence>
<dbReference type="GO" id="GO:0016757">
    <property type="term" value="F:glycosyltransferase activity"/>
    <property type="evidence" value="ECO:0007669"/>
    <property type="project" value="UniProtKB-KW"/>
</dbReference>
<evidence type="ECO:0000256" key="3">
    <source>
        <dbReference type="ARBA" id="ARBA00022676"/>
    </source>
</evidence>
<dbReference type="Pfam" id="PF00535">
    <property type="entry name" value="Glycos_transf_2"/>
    <property type="match status" value="1"/>
</dbReference>
<dbReference type="InterPro" id="IPR001173">
    <property type="entry name" value="Glyco_trans_2-like"/>
</dbReference>
<comment type="caution">
    <text evidence="6">The sequence shown here is derived from an EMBL/GenBank/DDBJ whole genome shotgun (WGS) entry which is preliminary data.</text>
</comment>
<evidence type="ECO:0000256" key="2">
    <source>
        <dbReference type="ARBA" id="ARBA00006739"/>
    </source>
</evidence>
<dbReference type="Gene3D" id="3.90.550.10">
    <property type="entry name" value="Spore Coat Polysaccharide Biosynthesis Protein SpsA, Chain A"/>
    <property type="match status" value="1"/>
</dbReference>
<dbReference type="PANTHER" id="PTHR43179:SF12">
    <property type="entry name" value="GALACTOFURANOSYLTRANSFERASE GLFT2"/>
    <property type="match status" value="1"/>
</dbReference>
<organism evidence="6 7">
    <name type="scientific">Clostridium gasigenes</name>
    <dbReference type="NCBI Taxonomy" id="94869"/>
    <lineage>
        <taxon>Bacteria</taxon>
        <taxon>Bacillati</taxon>
        <taxon>Bacillota</taxon>
        <taxon>Clostridia</taxon>
        <taxon>Eubacteriales</taxon>
        <taxon>Clostridiaceae</taxon>
        <taxon>Clostridium</taxon>
    </lineage>
</organism>
<dbReference type="AlphaFoldDB" id="A0A7X0SAM5"/>
<dbReference type="EMBL" id="JACKWY010000002">
    <property type="protein sequence ID" value="MBB6714057.1"/>
    <property type="molecule type" value="Genomic_DNA"/>
</dbReference>
<dbReference type="InterPro" id="IPR029044">
    <property type="entry name" value="Nucleotide-diphossugar_trans"/>
</dbReference>
<reference evidence="6 7" key="1">
    <citation type="submission" date="2020-08" db="EMBL/GenBank/DDBJ databases">
        <title>Clostridia isolated from Swiss meat.</title>
        <authorList>
            <person name="Wambui J."/>
            <person name="Stevens M.J.A."/>
            <person name="Stephan R."/>
        </authorList>
    </citation>
    <scope>NUCLEOTIDE SEQUENCE [LARGE SCALE GENOMIC DNA]</scope>
    <source>
        <strain evidence="6 7">CM001</strain>
    </source>
</reference>
<keyword evidence="4 6" id="KW-0808">Transferase</keyword>
<dbReference type="InterPro" id="IPR029063">
    <property type="entry name" value="SAM-dependent_MTases_sf"/>
</dbReference>
<name>A0A7X0SAM5_9CLOT</name>
<feature type="domain" description="Glycosyltransferase 2-like" evidence="5">
    <location>
        <begin position="23"/>
        <end position="190"/>
    </location>
</feature>
<evidence type="ECO:0000256" key="1">
    <source>
        <dbReference type="ARBA" id="ARBA00004776"/>
    </source>
</evidence>
<comment type="similarity">
    <text evidence="2">Belongs to the glycosyltransferase 2 family.</text>
</comment>
<dbReference type="SUPFAM" id="SSF53335">
    <property type="entry name" value="S-adenosyl-L-methionine-dependent methyltransferases"/>
    <property type="match status" value="1"/>
</dbReference>
<keyword evidence="3" id="KW-0328">Glycosyltransferase</keyword>